<reference evidence="1 2" key="2">
    <citation type="journal article" date="2022" name="Mol. Ecol. Resour.">
        <title>The genomes of chicory, endive, great burdock and yacon provide insights into Asteraceae paleo-polyploidization history and plant inulin production.</title>
        <authorList>
            <person name="Fan W."/>
            <person name="Wang S."/>
            <person name="Wang H."/>
            <person name="Wang A."/>
            <person name="Jiang F."/>
            <person name="Liu H."/>
            <person name="Zhao H."/>
            <person name="Xu D."/>
            <person name="Zhang Y."/>
        </authorList>
    </citation>
    <scope>NUCLEOTIDE SEQUENCE [LARGE SCALE GENOMIC DNA]</scope>
    <source>
        <strain evidence="2">cv. Niubang</strain>
    </source>
</reference>
<organism evidence="1 2">
    <name type="scientific">Arctium lappa</name>
    <name type="common">Greater burdock</name>
    <name type="synonym">Lappa major</name>
    <dbReference type="NCBI Taxonomy" id="4217"/>
    <lineage>
        <taxon>Eukaryota</taxon>
        <taxon>Viridiplantae</taxon>
        <taxon>Streptophyta</taxon>
        <taxon>Embryophyta</taxon>
        <taxon>Tracheophyta</taxon>
        <taxon>Spermatophyta</taxon>
        <taxon>Magnoliopsida</taxon>
        <taxon>eudicotyledons</taxon>
        <taxon>Gunneridae</taxon>
        <taxon>Pentapetalae</taxon>
        <taxon>asterids</taxon>
        <taxon>campanulids</taxon>
        <taxon>Asterales</taxon>
        <taxon>Asteraceae</taxon>
        <taxon>Carduoideae</taxon>
        <taxon>Cardueae</taxon>
        <taxon>Arctiinae</taxon>
        <taxon>Arctium</taxon>
    </lineage>
</organism>
<comment type="caution">
    <text evidence="1">The sequence shown here is derived from an EMBL/GenBank/DDBJ whole genome shotgun (WGS) entry which is preliminary data.</text>
</comment>
<protein>
    <submittedName>
        <fullName evidence="1">Uncharacterized protein</fullName>
    </submittedName>
</protein>
<name>A0ACB8Y6Q5_ARCLA</name>
<reference evidence="2" key="1">
    <citation type="journal article" date="2022" name="Mol. Ecol. Resour.">
        <title>The genomes of chicory, endive, great burdock and yacon provide insights into Asteraceae palaeo-polyploidization history and plant inulin production.</title>
        <authorList>
            <person name="Fan W."/>
            <person name="Wang S."/>
            <person name="Wang H."/>
            <person name="Wang A."/>
            <person name="Jiang F."/>
            <person name="Liu H."/>
            <person name="Zhao H."/>
            <person name="Xu D."/>
            <person name="Zhang Y."/>
        </authorList>
    </citation>
    <scope>NUCLEOTIDE SEQUENCE [LARGE SCALE GENOMIC DNA]</scope>
    <source>
        <strain evidence="2">cv. Niubang</strain>
    </source>
</reference>
<proteinExistence type="predicted"/>
<dbReference type="Proteomes" id="UP001055879">
    <property type="component" value="Linkage Group LG13"/>
</dbReference>
<gene>
    <name evidence="1" type="ORF">L6452_35532</name>
</gene>
<evidence type="ECO:0000313" key="2">
    <source>
        <dbReference type="Proteomes" id="UP001055879"/>
    </source>
</evidence>
<dbReference type="EMBL" id="CM042059">
    <property type="protein sequence ID" value="KAI3680756.1"/>
    <property type="molecule type" value="Genomic_DNA"/>
</dbReference>
<accession>A0ACB8Y6Q5</accession>
<sequence length="551" mass="63081">MNRCFARSIAGFNVNKVCKLSCISFCTLIESSKIDDPIEVIKPPKDDDPIVVAESPEIPIWVKISENEDDFVLPSLSYWIDNYKRNEAKGYDETTISNKSDIDAKKITKVLRERFESLDSVVQALNDSRVTPSESLVAQMLKRFDNNWKSAYGVFIWAESHMGAKFSPAMYDVLIDCLGKSKKFDLMWEVVKQMVDIGENYVTINTMAKVIRRLGKAGMHEDSIDAFRRIEEFGVKRDLLTLNVVIDSLAKEKNVERANDIYLEFKDEIPPNSHTFNSLMHGWSKARQLGKVQTTMDEMREHGICPDVISYTTLIEAYCCEKDFRKVDLLLEEMQEKGCPPNIITYTIVMHALGKSKEIDKALKVYDKMKARGCVLDTSFYSSLIYILSKAGRLKDAREVFDEMPERGIKRDTQTYNTMITSVCKHTQEEEALKLLREMETKGVNPDFDTYAPLLKMCCKLKRMKVLSFLLTHMSDNNVSVGLGTYSLLVRGLCMNGKLKHACSFLEDAVMKGFIPYDTMFKMVETELEKEGMSEEKKRIQELKLIQPNTC</sequence>
<keyword evidence="2" id="KW-1185">Reference proteome</keyword>
<evidence type="ECO:0000313" key="1">
    <source>
        <dbReference type="EMBL" id="KAI3680756.1"/>
    </source>
</evidence>